<dbReference type="InterPro" id="IPR003789">
    <property type="entry name" value="Asn/Gln_tRNA_amidoTrase-B-like"/>
</dbReference>
<dbReference type="InterPro" id="IPR042184">
    <property type="entry name" value="YqeY/Aim41_N"/>
</dbReference>
<reference evidence="2" key="1">
    <citation type="journal article" date="2019" name="Int. J. Syst. Evol. Microbiol.">
        <title>The Global Catalogue of Microorganisms (GCM) 10K type strain sequencing project: providing services to taxonomists for standard genome sequencing and annotation.</title>
        <authorList>
            <consortium name="The Broad Institute Genomics Platform"/>
            <consortium name="The Broad Institute Genome Sequencing Center for Infectious Disease"/>
            <person name="Wu L."/>
            <person name="Ma J."/>
        </authorList>
    </citation>
    <scope>NUCLEOTIDE SEQUENCE [LARGE SCALE GENOMIC DNA]</scope>
    <source>
        <strain evidence="2">CECT 9128</strain>
    </source>
</reference>
<dbReference type="Gene3D" id="1.10.10.410">
    <property type="match status" value="1"/>
</dbReference>
<dbReference type="SUPFAM" id="SSF89095">
    <property type="entry name" value="GatB/YqeY motif"/>
    <property type="match status" value="1"/>
</dbReference>
<sequence length="149" mass="16358">MSLEKDVMTQMKAAMKAKDSAALEALRAVKGAILLAKTENSQQELTKEQEVKIVQKLVKQRKDSAQVYREQNREDLAEPEEKQIEVIAQFLPEQLSEAEIEAKVEAIIAETGADGMKDMGKVMGIASQQLAGKADGKTISTVVKQKLSN</sequence>
<accession>A0ABV8H5K9</accession>
<dbReference type="PANTHER" id="PTHR28055:SF1">
    <property type="entry name" value="ALTERED INHERITANCE OF MITOCHONDRIA PROTEIN 41, MITOCHONDRIAL"/>
    <property type="match status" value="1"/>
</dbReference>
<protein>
    <submittedName>
        <fullName evidence="1">GatB/YqeY domain-containing protein</fullName>
    </submittedName>
</protein>
<dbReference type="EMBL" id="JBHSAS010000006">
    <property type="protein sequence ID" value="MFC4027348.1"/>
    <property type="molecule type" value="Genomic_DNA"/>
</dbReference>
<proteinExistence type="predicted"/>
<comment type="caution">
    <text evidence="1">The sequence shown here is derived from an EMBL/GenBank/DDBJ whole genome shotgun (WGS) entry which is preliminary data.</text>
</comment>
<dbReference type="InterPro" id="IPR023168">
    <property type="entry name" value="GatB_Yqey_C_2"/>
</dbReference>
<keyword evidence="2" id="KW-1185">Reference proteome</keyword>
<evidence type="ECO:0000313" key="1">
    <source>
        <dbReference type="EMBL" id="MFC4027348.1"/>
    </source>
</evidence>
<dbReference type="RefSeq" id="WP_290234355.1">
    <property type="nucleotide sequence ID" value="NZ_JAUFPZ010000002.1"/>
</dbReference>
<dbReference type="Pfam" id="PF09424">
    <property type="entry name" value="YqeY"/>
    <property type="match status" value="1"/>
</dbReference>
<evidence type="ECO:0000313" key="2">
    <source>
        <dbReference type="Proteomes" id="UP001595793"/>
    </source>
</evidence>
<organism evidence="1 2">
    <name type="scientific">Zunongwangia endophytica</name>
    <dbReference type="NCBI Taxonomy" id="1808945"/>
    <lineage>
        <taxon>Bacteria</taxon>
        <taxon>Pseudomonadati</taxon>
        <taxon>Bacteroidota</taxon>
        <taxon>Flavobacteriia</taxon>
        <taxon>Flavobacteriales</taxon>
        <taxon>Flavobacteriaceae</taxon>
        <taxon>Zunongwangia</taxon>
    </lineage>
</organism>
<dbReference type="Proteomes" id="UP001595793">
    <property type="component" value="Unassembled WGS sequence"/>
</dbReference>
<gene>
    <name evidence="1" type="ORF">ACFOS1_08020</name>
</gene>
<name>A0ABV8H5K9_9FLAO</name>
<dbReference type="Gene3D" id="1.10.1510.10">
    <property type="entry name" value="Uncharacterised protein YqeY/AIM41 PF09424, N-terminal domain"/>
    <property type="match status" value="1"/>
</dbReference>
<dbReference type="PANTHER" id="PTHR28055">
    <property type="entry name" value="ALTERED INHERITANCE OF MITOCHONDRIA PROTEIN 41, MITOCHONDRIAL"/>
    <property type="match status" value="1"/>
</dbReference>
<dbReference type="InterPro" id="IPR019004">
    <property type="entry name" value="YqeY/Aim41"/>
</dbReference>